<comment type="caution">
    <text evidence="1">The sequence shown here is derived from an EMBL/GenBank/DDBJ whole genome shotgun (WGS) entry which is preliminary data.</text>
</comment>
<accession>A0A2N8SLB3</accession>
<sequence length="117" mass="13479">MNDSNTQDLENFLHAQVTHWNAGDKEAFLDCYRKIATRGLSIEYVGYPSQDPWVALNQMWDQQRDKIRIEIKLAIVSGLEAACHHQNNRVSGEPPSHTLELYKLKDGFLSARYFIEA</sequence>
<proteinExistence type="predicted"/>
<name>A0A2N8SLB3_STUST</name>
<dbReference type="AlphaFoldDB" id="A0A2N8SLB3"/>
<organism evidence="1 2">
    <name type="scientific">Stutzerimonas stutzeri</name>
    <name type="common">Pseudomonas stutzeri</name>
    <dbReference type="NCBI Taxonomy" id="316"/>
    <lineage>
        <taxon>Bacteria</taxon>
        <taxon>Pseudomonadati</taxon>
        <taxon>Pseudomonadota</taxon>
        <taxon>Gammaproteobacteria</taxon>
        <taxon>Pseudomonadales</taxon>
        <taxon>Pseudomonadaceae</taxon>
        <taxon>Stutzerimonas</taxon>
    </lineage>
</organism>
<evidence type="ECO:0008006" key="3">
    <source>
        <dbReference type="Google" id="ProtNLM"/>
    </source>
</evidence>
<dbReference type="Proteomes" id="UP000235897">
    <property type="component" value="Unassembled WGS sequence"/>
</dbReference>
<evidence type="ECO:0000313" key="2">
    <source>
        <dbReference type="Proteomes" id="UP000235897"/>
    </source>
</evidence>
<evidence type="ECO:0000313" key="1">
    <source>
        <dbReference type="EMBL" id="PNG03280.1"/>
    </source>
</evidence>
<gene>
    <name evidence="1" type="ORF">CXL00_21095</name>
</gene>
<protein>
    <recommendedName>
        <fullName evidence="3">Nuclear transport factor 2 family protein</fullName>
    </recommendedName>
</protein>
<dbReference type="EMBL" id="POUW01000010">
    <property type="protein sequence ID" value="PNG03280.1"/>
    <property type="molecule type" value="Genomic_DNA"/>
</dbReference>
<dbReference type="OrthoDB" id="7470841at2"/>
<reference evidence="1 2" key="1">
    <citation type="submission" date="2018-01" db="EMBL/GenBank/DDBJ databases">
        <title>Denitrification phenotypes of diverse strains of Pseudomonas stutzeri.</title>
        <authorList>
            <person name="Milligan D.A."/>
            <person name="Bergaust L."/>
            <person name="Bakken L.R."/>
            <person name="Frostegard A."/>
        </authorList>
    </citation>
    <scope>NUCLEOTIDE SEQUENCE [LARGE SCALE GENOMIC DNA]</scope>
    <source>
        <strain evidence="1 2">28a3</strain>
    </source>
</reference>
<dbReference type="RefSeq" id="WP_102832436.1">
    <property type="nucleotide sequence ID" value="NZ_JAMOIC010000008.1"/>
</dbReference>